<accession>A0ABU9DL00</accession>
<gene>
    <name evidence="2" type="ORF">WMW72_16535</name>
</gene>
<proteinExistence type="predicted"/>
<dbReference type="EMBL" id="JBBPCC010000010">
    <property type="protein sequence ID" value="MEK8129514.1"/>
    <property type="molecule type" value="Genomic_DNA"/>
</dbReference>
<feature type="signal peptide" evidence="1">
    <location>
        <begin position="1"/>
        <end position="27"/>
    </location>
</feature>
<dbReference type="RefSeq" id="WP_341416624.1">
    <property type="nucleotide sequence ID" value="NZ_JBBPCC010000010.1"/>
</dbReference>
<keyword evidence="3" id="KW-1185">Reference proteome</keyword>
<evidence type="ECO:0000313" key="2">
    <source>
        <dbReference type="EMBL" id="MEK8129514.1"/>
    </source>
</evidence>
<evidence type="ECO:0000313" key="3">
    <source>
        <dbReference type="Proteomes" id="UP001469365"/>
    </source>
</evidence>
<organism evidence="2 3">
    <name type="scientific">Paenibacillus filicis</name>
    <dbReference type="NCBI Taxonomy" id="669464"/>
    <lineage>
        <taxon>Bacteria</taxon>
        <taxon>Bacillati</taxon>
        <taxon>Bacillota</taxon>
        <taxon>Bacilli</taxon>
        <taxon>Bacillales</taxon>
        <taxon>Paenibacillaceae</taxon>
        <taxon>Paenibacillus</taxon>
    </lineage>
</organism>
<name>A0ABU9DL00_9BACL</name>
<evidence type="ECO:0000256" key="1">
    <source>
        <dbReference type="SAM" id="SignalP"/>
    </source>
</evidence>
<feature type="chain" id="PRO_5046827804" description="DUF4139 domain-containing protein" evidence="1">
    <location>
        <begin position="28"/>
        <end position="577"/>
    </location>
</feature>
<protein>
    <recommendedName>
        <fullName evidence="4">DUF4139 domain-containing protein</fullName>
    </recommendedName>
</protein>
<dbReference type="Proteomes" id="UP001469365">
    <property type="component" value="Unassembled WGS sequence"/>
</dbReference>
<sequence>MNRKLKVTTASVAISVSLLGAGLSVYAADAPSEASVPEVAAPAVITYTLTDLLDVEIKGALNERVDGGTRLGVIVRMTNHAAGITRVPDYEVRVQTKEGVEYTLKPSAANAKSLQPKATTELSYLAVIDRTDEVSLTQVNWTDVDYYVYPKKETPIISVPIQGDAWKGSDTTITDPTAVKKWSESFKIPGLISPIQYTPVAINKESTAEGTVYVVQLLAYNPTDKRETLPAFGIDGKGGGKVFTGTRVEKDAILLEPKAEKYIHYAIPTDQDTVLQSLNVLTPETFAEAGAAGVDVTTFKVGRLNVLLPSEAPGTSFAAYTLGHRIAFDERSQLINPDLIVSVVEYNLHQNKEDGNQIVTAKFKLANKSAKPLSVPVFQADLVSRDGYEYTGSRQATQTATVLPSSSLTVSYSFTLPVSEKGDGLVLKVQDAVTAAPYKTTIAAISTGLQEAKKDEWSLYPFQVKVKNWNLTSDYGPATQYQYMYRLKLDLNITRDEQVQLDASFPTLLVELYDSQDRLVGRGNASLYGASRLVNGDNSISLSGASDSLDVRHKVKIYETFKTPTGEGKRLLTQYNQ</sequence>
<evidence type="ECO:0008006" key="4">
    <source>
        <dbReference type="Google" id="ProtNLM"/>
    </source>
</evidence>
<reference evidence="2 3" key="1">
    <citation type="submission" date="2024-04" db="EMBL/GenBank/DDBJ databases">
        <title>draft genome sequnece of Paenibacillus filicis.</title>
        <authorList>
            <person name="Kim D.-U."/>
        </authorList>
    </citation>
    <scope>NUCLEOTIDE SEQUENCE [LARGE SCALE GENOMIC DNA]</scope>
    <source>
        <strain evidence="2 3">KACC14197</strain>
    </source>
</reference>
<keyword evidence="1" id="KW-0732">Signal</keyword>
<comment type="caution">
    <text evidence="2">The sequence shown here is derived from an EMBL/GenBank/DDBJ whole genome shotgun (WGS) entry which is preliminary data.</text>
</comment>